<feature type="region of interest" description="Disordered" evidence="8">
    <location>
        <begin position="429"/>
        <end position="494"/>
    </location>
</feature>
<evidence type="ECO:0000313" key="12">
    <source>
        <dbReference type="EMBL" id="QOV18060.1"/>
    </source>
</evidence>
<evidence type="ECO:0000256" key="6">
    <source>
        <dbReference type="PROSITE-ProRule" id="PRU00552"/>
    </source>
</evidence>
<dbReference type="InterPro" id="IPR011545">
    <property type="entry name" value="DEAD/DEAH_box_helicase_dom"/>
</dbReference>
<evidence type="ECO:0000256" key="4">
    <source>
        <dbReference type="ARBA" id="ARBA00022806"/>
    </source>
</evidence>
<keyword evidence="13" id="KW-1185">Reference proteome</keyword>
<dbReference type="PANTHER" id="PTHR47963">
    <property type="entry name" value="DEAD-BOX ATP-DEPENDENT RNA HELICASE 47, MITOCHONDRIAL"/>
    <property type="match status" value="1"/>
</dbReference>
<evidence type="ECO:0000256" key="3">
    <source>
        <dbReference type="ARBA" id="ARBA00022801"/>
    </source>
</evidence>
<keyword evidence="5 7" id="KW-0067">ATP-binding</keyword>
<feature type="domain" description="DEAD-box RNA helicase Q" evidence="11">
    <location>
        <begin position="1"/>
        <end position="29"/>
    </location>
</feature>
<evidence type="ECO:0000256" key="8">
    <source>
        <dbReference type="SAM" id="MobiDB-lite"/>
    </source>
</evidence>
<evidence type="ECO:0000259" key="9">
    <source>
        <dbReference type="PROSITE" id="PS51192"/>
    </source>
</evidence>
<sequence length="494" mass="55318">MNFSELNLSNEILRAVQEMGYEDATDIQIGSIPSILEGKDVTGRSNTGTGKTAAFGLPLVQRAADNPDRSSVLILAPTRELALQITGEMRKYSKYIPNISVACIYGGQPMNGQIHALKKARIVVGTPGRIMDHMRRKTLKLDHLKTIVLDEADEMLNMGFIDDIRTILQSTPDDRQTILFSATISPEILKITKEFQTDPSFVKTDKGQKTTTKIHQSFYYVPKDQKEDALKLLIEYSKPKKALVFCNTKRMVDDLADSLSESGYHAIGLHGDLKQNQRNAVMRDFKSGRSRILVATDVAARGIDVDNVEAVFNYDVPQELEYYIHRIGRTGRAGHEGASYTLVSGRMQLNQLHMVERYIGETIEERKIPGKESIQKNQSTIFEDTLKNAVDSGVDPKWQEFVESLTQKGYSAVDIAAVLCEKAQKKNKRLSSIHDIEYRPAPKNSRGYEKGGSHNRGRGNNHTGRSYKGHGSKSRGGKNYSRSNKKYQKVTVTD</sequence>
<name>A0A7M2RFF5_9FIRM</name>
<dbReference type="PANTHER" id="PTHR47963:SF8">
    <property type="entry name" value="ATP-DEPENDENT RNA HELICASE DEAD"/>
    <property type="match status" value="1"/>
</dbReference>
<gene>
    <name evidence="12" type="ORF">INP51_08305</name>
</gene>
<dbReference type="Pfam" id="PF00270">
    <property type="entry name" value="DEAD"/>
    <property type="match status" value="1"/>
</dbReference>
<evidence type="ECO:0000256" key="2">
    <source>
        <dbReference type="ARBA" id="ARBA00022741"/>
    </source>
</evidence>
<dbReference type="InterPro" id="IPR014001">
    <property type="entry name" value="Helicase_ATP-bd"/>
</dbReference>
<dbReference type="GO" id="GO:0003724">
    <property type="term" value="F:RNA helicase activity"/>
    <property type="evidence" value="ECO:0007669"/>
    <property type="project" value="UniProtKB-EC"/>
</dbReference>
<feature type="compositionally biased region" description="Basic and acidic residues" evidence="8">
    <location>
        <begin position="432"/>
        <end position="452"/>
    </location>
</feature>
<keyword evidence="3 7" id="KW-0378">Hydrolase</keyword>
<protein>
    <recommendedName>
        <fullName evidence="1">RNA helicase</fullName>
        <ecNumber evidence="1">3.6.4.13</ecNumber>
    </recommendedName>
</protein>
<dbReference type="InterPro" id="IPR044742">
    <property type="entry name" value="DEAD/DEAH_RhlB"/>
</dbReference>
<dbReference type="RefSeq" id="WP_193734422.1">
    <property type="nucleotide sequence ID" value="NZ_CP063304.1"/>
</dbReference>
<evidence type="ECO:0000256" key="1">
    <source>
        <dbReference type="ARBA" id="ARBA00012552"/>
    </source>
</evidence>
<dbReference type="PROSITE" id="PS00039">
    <property type="entry name" value="DEAD_ATP_HELICASE"/>
    <property type="match status" value="1"/>
</dbReference>
<proteinExistence type="inferred from homology"/>
<dbReference type="InterPro" id="IPR001650">
    <property type="entry name" value="Helicase_C-like"/>
</dbReference>
<dbReference type="GO" id="GO:0033592">
    <property type="term" value="F:RNA strand annealing activity"/>
    <property type="evidence" value="ECO:0007669"/>
    <property type="project" value="TreeGrafter"/>
</dbReference>
<organism evidence="12 13">
    <name type="scientific">Blautia liquoris</name>
    <dbReference type="NCBI Taxonomy" id="2779518"/>
    <lineage>
        <taxon>Bacteria</taxon>
        <taxon>Bacillati</taxon>
        <taxon>Bacillota</taxon>
        <taxon>Clostridia</taxon>
        <taxon>Lachnospirales</taxon>
        <taxon>Lachnospiraceae</taxon>
        <taxon>Blautia</taxon>
    </lineage>
</organism>
<dbReference type="SMART" id="SM00487">
    <property type="entry name" value="DEXDc"/>
    <property type="match status" value="1"/>
</dbReference>
<dbReference type="Pfam" id="PF00271">
    <property type="entry name" value="Helicase_C"/>
    <property type="match status" value="1"/>
</dbReference>
<dbReference type="Gene3D" id="3.40.50.300">
    <property type="entry name" value="P-loop containing nucleotide triphosphate hydrolases"/>
    <property type="match status" value="2"/>
</dbReference>
<keyword evidence="2 7" id="KW-0547">Nucleotide-binding</keyword>
<feature type="domain" description="Helicase ATP-binding" evidence="9">
    <location>
        <begin position="32"/>
        <end position="202"/>
    </location>
</feature>
<evidence type="ECO:0000259" key="11">
    <source>
        <dbReference type="PROSITE" id="PS51195"/>
    </source>
</evidence>
<feature type="compositionally biased region" description="Basic residues" evidence="8">
    <location>
        <begin position="453"/>
        <end position="476"/>
    </location>
</feature>
<dbReference type="KEGG" id="bliq:INP51_08305"/>
<dbReference type="PROSITE" id="PS51194">
    <property type="entry name" value="HELICASE_CTER"/>
    <property type="match status" value="1"/>
</dbReference>
<dbReference type="InterPro" id="IPR000629">
    <property type="entry name" value="RNA-helicase_DEAD-box_CS"/>
</dbReference>
<dbReference type="InterPro" id="IPR027417">
    <property type="entry name" value="P-loop_NTPase"/>
</dbReference>
<dbReference type="GO" id="GO:0016787">
    <property type="term" value="F:hydrolase activity"/>
    <property type="evidence" value="ECO:0007669"/>
    <property type="project" value="UniProtKB-KW"/>
</dbReference>
<dbReference type="GO" id="GO:0005829">
    <property type="term" value="C:cytosol"/>
    <property type="evidence" value="ECO:0007669"/>
    <property type="project" value="TreeGrafter"/>
</dbReference>
<dbReference type="GO" id="GO:0009409">
    <property type="term" value="P:response to cold"/>
    <property type="evidence" value="ECO:0007669"/>
    <property type="project" value="TreeGrafter"/>
</dbReference>
<dbReference type="InterPro" id="IPR014014">
    <property type="entry name" value="RNA_helicase_DEAD_Q_motif"/>
</dbReference>
<dbReference type="GO" id="GO:0005524">
    <property type="term" value="F:ATP binding"/>
    <property type="evidence" value="ECO:0007669"/>
    <property type="project" value="UniProtKB-KW"/>
</dbReference>
<evidence type="ECO:0000313" key="13">
    <source>
        <dbReference type="Proteomes" id="UP000593601"/>
    </source>
</evidence>
<dbReference type="CDD" id="cd18787">
    <property type="entry name" value="SF2_C_DEAD"/>
    <property type="match status" value="1"/>
</dbReference>
<dbReference type="SMART" id="SM00490">
    <property type="entry name" value="HELICc"/>
    <property type="match status" value="1"/>
</dbReference>
<dbReference type="InterPro" id="IPR050547">
    <property type="entry name" value="DEAD_box_RNA_helicases"/>
</dbReference>
<dbReference type="PROSITE" id="PS51195">
    <property type="entry name" value="Q_MOTIF"/>
    <property type="match status" value="1"/>
</dbReference>
<dbReference type="CDD" id="cd00268">
    <property type="entry name" value="DEADc"/>
    <property type="match status" value="1"/>
</dbReference>
<dbReference type="AlphaFoldDB" id="A0A7M2RFF5"/>
<feature type="domain" description="Helicase C-terminal" evidence="10">
    <location>
        <begin position="213"/>
        <end position="374"/>
    </location>
</feature>
<keyword evidence="4 7" id="KW-0347">Helicase</keyword>
<dbReference type="PROSITE" id="PS51192">
    <property type="entry name" value="HELICASE_ATP_BIND_1"/>
    <property type="match status" value="1"/>
</dbReference>
<feature type="short sequence motif" description="Q motif" evidence="6">
    <location>
        <begin position="1"/>
        <end position="29"/>
    </location>
</feature>
<evidence type="ECO:0000256" key="7">
    <source>
        <dbReference type="RuleBase" id="RU000492"/>
    </source>
</evidence>
<reference evidence="12 13" key="1">
    <citation type="submission" date="2020-10" db="EMBL/GenBank/DDBJ databases">
        <title>Blautia liquoris sp.nov., isolated from the mud in a fermentation cellar used for the production of Chinese strong-flavoured liquor.</title>
        <authorList>
            <person name="Lu L."/>
        </authorList>
    </citation>
    <scope>NUCLEOTIDE SEQUENCE [LARGE SCALE GENOMIC DNA]</scope>
    <source>
        <strain evidence="12 13">LZLJ-3</strain>
    </source>
</reference>
<dbReference type="SUPFAM" id="SSF52540">
    <property type="entry name" value="P-loop containing nucleoside triphosphate hydrolases"/>
    <property type="match status" value="1"/>
</dbReference>
<comment type="similarity">
    <text evidence="7">Belongs to the DEAD box helicase family.</text>
</comment>
<dbReference type="EMBL" id="CP063304">
    <property type="protein sequence ID" value="QOV18060.1"/>
    <property type="molecule type" value="Genomic_DNA"/>
</dbReference>
<dbReference type="GO" id="GO:0005840">
    <property type="term" value="C:ribosome"/>
    <property type="evidence" value="ECO:0007669"/>
    <property type="project" value="TreeGrafter"/>
</dbReference>
<evidence type="ECO:0000256" key="5">
    <source>
        <dbReference type="ARBA" id="ARBA00022840"/>
    </source>
</evidence>
<accession>A0A7M2RFF5</accession>
<evidence type="ECO:0000259" key="10">
    <source>
        <dbReference type="PROSITE" id="PS51194"/>
    </source>
</evidence>
<dbReference type="EC" id="3.6.4.13" evidence="1"/>
<dbReference type="Proteomes" id="UP000593601">
    <property type="component" value="Chromosome"/>
</dbReference>